<keyword evidence="4 7" id="KW-0812">Transmembrane</keyword>
<dbReference type="Pfam" id="PF07690">
    <property type="entry name" value="MFS_1"/>
    <property type="match status" value="1"/>
</dbReference>
<evidence type="ECO:0000313" key="9">
    <source>
        <dbReference type="EMBL" id="MDQ0324590.1"/>
    </source>
</evidence>
<keyword evidence="2" id="KW-0813">Transport</keyword>
<protein>
    <submittedName>
        <fullName evidence="9">MFS family permease</fullName>
    </submittedName>
</protein>
<feature type="transmembrane region" description="Helical" evidence="7">
    <location>
        <begin position="73"/>
        <end position="98"/>
    </location>
</feature>
<evidence type="ECO:0000256" key="4">
    <source>
        <dbReference type="ARBA" id="ARBA00022692"/>
    </source>
</evidence>
<dbReference type="Proteomes" id="UP001230253">
    <property type="component" value="Unassembled WGS sequence"/>
</dbReference>
<evidence type="ECO:0000313" key="10">
    <source>
        <dbReference type="Proteomes" id="UP001230253"/>
    </source>
</evidence>
<comment type="subcellular location">
    <subcellularLocation>
        <location evidence="1">Cell membrane</location>
        <topology evidence="1">Multi-pass membrane protein</topology>
    </subcellularLocation>
</comment>
<feature type="transmembrane region" description="Helical" evidence="7">
    <location>
        <begin position="7"/>
        <end position="27"/>
    </location>
</feature>
<keyword evidence="5 7" id="KW-1133">Transmembrane helix</keyword>
<dbReference type="InterPro" id="IPR050171">
    <property type="entry name" value="MFS_Transporters"/>
</dbReference>
<name>A0ABU0C4I5_9BRAD</name>
<evidence type="ECO:0000256" key="5">
    <source>
        <dbReference type="ARBA" id="ARBA00022989"/>
    </source>
</evidence>
<evidence type="ECO:0000256" key="2">
    <source>
        <dbReference type="ARBA" id="ARBA00022448"/>
    </source>
</evidence>
<keyword evidence="10" id="KW-1185">Reference proteome</keyword>
<keyword evidence="6 7" id="KW-0472">Membrane</keyword>
<dbReference type="SUPFAM" id="SSF103473">
    <property type="entry name" value="MFS general substrate transporter"/>
    <property type="match status" value="1"/>
</dbReference>
<evidence type="ECO:0000256" key="6">
    <source>
        <dbReference type="ARBA" id="ARBA00023136"/>
    </source>
</evidence>
<dbReference type="PANTHER" id="PTHR23517">
    <property type="entry name" value="RESISTANCE PROTEIN MDTM, PUTATIVE-RELATED-RELATED"/>
    <property type="match status" value="1"/>
</dbReference>
<dbReference type="InterPro" id="IPR011701">
    <property type="entry name" value="MFS"/>
</dbReference>
<evidence type="ECO:0000259" key="8">
    <source>
        <dbReference type="PROSITE" id="PS50850"/>
    </source>
</evidence>
<feature type="transmembrane region" description="Helical" evidence="7">
    <location>
        <begin position="39"/>
        <end position="61"/>
    </location>
</feature>
<dbReference type="InterPro" id="IPR036259">
    <property type="entry name" value="MFS_trans_sf"/>
</dbReference>
<dbReference type="PRINTS" id="PR01035">
    <property type="entry name" value="TCRTETA"/>
</dbReference>
<evidence type="ECO:0000256" key="1">
    <source>
        <dbReference type="ARBA" id="ARBA00004651"/>
    </source>
</evidence>
<keyword evidence="3" id="KW-1003">Cell membrane</keyword>
<sequence length="178" mass="18838">MRSPLVTIYTAGLLDAAGIGLIFPILPSRLSEATHASSVAPHMGVMTALYAVLQFVFAPALGALSDREGRGRVLLISLFGATADYLLLAFANSFWMLLVGRAVVGLTSANGDGSRAQRLDRLRRHAAFRHRRYRDPGLSDVRQAAGGPGAIRLSVAAVNVCGSTDHHRNAHPTISGPA</sequence>
<proteinExistence type="predicted"/>
<comment type="caution">
    <text evidence="9">The sequence shown here is derived from an EMBL/GenBank/DDBJ whole genome shotgun (WGS) entry which is preliminary data.</text>
</comment>
<feature type="domain" description="Major facilitator superfamily (MFS) profile" evidence="8">
    <location>
        <begin position="4"/>
        <end position="178"/>
    </location>
</feature>
<organism evidence="9 10">
    <name type="scientific">Rhodopseudomonas julia</name>
    <dbReference type="NCBI Taxonomy" id="200617"/>
    <lineage>
        <taxon>Bacteria</taxon>
        <taxon>Pseudomonadati</taxon>
        <taxon>Pseudomonadota</taxon>
        <taxon>Alphaproteobacteria</taxon>
        <taxon>Hyphomicrobiales</taxon>
        <taxon>Nitrobacteraceae</taxon>
        <taxon>Rhodopseudomonas</taxon>
    </lineage>
</organism>
<accession>A0ABU0C4I5</accession>
<evidence type="ECO:0000256" key="7">
    <source>
        <dbReference type="SAM" id="Phobius"/>
    </source>
</evidence>
<dbReference type="EMBL" id="JAUSUK010000001">
    <property type="protein sequence ID" value="MDQ0324590.1"/>
    <property type="molecule type" value="Genomic_DNA"/>
</dbReference>
<dbReference type="InterPro" id="IPR020846">
    <property type="entry name" value="MFS_dom"/>
</dbReference>
<reference evidence="9 10" key="1">
    <citation type="submission" date="2023-07" db="EMBL/GenBank/DDBJ databases">
        <title>Genomic Encyclopedia of Type Strains, Phase IV (KMG-IV): sequencing the most valuable type-strain genomes for metagenomic binning, comparative biology and taxonomic classification.</title>
        <authorList>
            <person name="Goeker M."/>
        </authorList>
    </citation>
    <scope>NUCLEOTIDE SEQUENCE [LARGE SCALE GENOMIC DNA]</scope>
    <source>
        <strain evidence="9 10">DSM 11549</strain>
    </source>
</reference>
<dbReference type="PROSITE" id="PS50850">
    <property type="entry name" value="MFS"/>
    <property type="match status" value="1"/>
</dbReference>
<gene>
    <name evidence="9" type="ORF">J2R99_000439</name>
</gene>
<dbReference type="Gene3D" id="1.20.1250.20">
    <property type="entry name" value="MFS general substrate transporter like domains"/>
    <property type="match status" value="1"/>
</dbReference>
<evidence type="ECO:0000256" key="3">
    <source>
        <dbReference type="ARBA" id="ARBA00022475"/>
    </source>
</evidence>
<dbReference type="InterPro" id="IPR001958">
    <property type="entry name" value="Tet-R_TetA/multi-R_MdtG-like"/>
</dbReference>